<dbReference type="GO" id="GO:0032259">
    <property type="term" value="P:methylation"/>
    <property type="evidence" value="ECO:0007669"/>
    <property type="project" value="UniProtKB-KW"/>
</dbReference>
<comment type="caution">
    <text evidence="5">The sequence shown here is derived from an EMBL/GenBank/DDBJ whole genome shotgun (WGS) entry which is preliminary data.</text>
</comment>
<dbReference type="PANTHER" id="PTHR12176">
    <property type="entry name" value="SAM-DEPENDENT METHYLTRANSFERASE SUPERFAMILY PROTEIN"/>
    <property type="match status" value="1"/>
</dbReference>
<keyword evidence="2" id="KW-0489">Methyltransferase</keyword>
<dbReference type="InterPro" id="IPR051419">
    <property type="entry name" value="Lys/N-term_MeTrsfase_sf"/>
</dbReference>
<keyword evidence="3" id="KW-0808">Transferase</keyword>
<dbReference type="GO" id="GO:0008168">
    <property type="term" value="F:methyltransferase activity"/>
    <property type="evidence" value="ECO:0007669"/>
    <property type="project" value="UniProtKB-KW"/>
</dbReference>
<evidence type="ECO:0000256" key="2">
    <source>
        <dbReference type="ARBA" id="ARBA00022603"/>
    </source>
</evidence>
<protein>
    <recommendedName>
        <fullName evidence="4">Methyltransferase domain-containing protein</fullName>
    </recommendedName>
</protein>
<dbReference type="Gene3D" id="3.40.50.150">
    <property type="entry name" value="Vaccinia Virus protein VP39"/>
    <property type="match status" value="1"/>
</dbReference>
<sequence length="169" mass="19510">MGDVLPAKNEEYGTKEYCGTASEKPSNIRIWVLSLTYILHEWREPEDGSFDWFKSYADVAHIIRELIPDKDAKILMLGCGNSTLSEDMYDDGYKHIVNVDYSGILIEKMRKKHEDARPKMTWHEMDVRRLAFETGSFDIAIDKGTMDAMMTAKGDVWVRRIYPLSSYSV</sequence>
<accession>A0A4S4KD46</accession>
<feature type="domain" description="Methyltransferase" evidence="4">
    <location>
        <begin position="74"/>
        <end position="149"/>
    </location>
</feature>
<dbReference type="Pfam" id="PF13649">
    <property type="entry name" value="Methyltransf_25"/>
    <property type="match status" value="1"/>
</dbReference>
<evidence type="ECO:0000313" key="6">
    <source>
        <dbReference type="Proteomes" id="UP000309038"/>
    </source>
</evidence>
<comment type="similarity">
    <text evidence="1">Belongs to the methyltransferase superfamily.</text>
</comment>
<proteinExistence type="inferred from homology"/>
<evidence type="ECO:0000313" key="5">
    <source>
        <dbReference type="EMBL" id="THG95936.1"/>
    </source>
</evidence>
<dbReference type="EMBL" id="SGPJ01000276">
    <property type="protein sequence ID" value="THG95936.1"/>
    <property type="molecule type" value="Genomic_DNA"/>
</dbReference>
<reference evidence="5 6" key="1">
    <citation type="submission" date="2019-02" db="EMBL/GenBank/DDBJ databases">
        <title>Genome sequencing of the rare red list fungi Phlebia centrifuga.</title>
        <authorList>
            <person name="Buettner E."/>
            <person name="Kellner H."/>
        </authorList>
    </citation>
    <scope>NUCLEOTIDE SEQUENCE [LARGE SCALE GENOMIC DNA]</scope>
    <source>
        <strain evidence="5 6">DSM 108282</strain>
    </source>
</reference>
<keyword evidence="6" id="KW-1185">Reference proteome</keyword>
<name>A0A4S4KD46_9APHY</name>
<dbReference type="CDD" id="cd02440">
    <property type="entry name" value="AdoMet_MTases"/>
    <property type="match status" value="1"/>
</dbReference>
<gene>
    <name evidence="5" type="ORF">EW026_g5790</name>
</gene>
<dbReference type="InterPro" id="IPR041698">
    <property type="entry name" value="Methyltransf_25"/>
</dbReference>
<evidence type="ECO:0000256" key="1">
    <source>
        <dbReference type="ARBA" id="ARBA00008361"/>
    </source>
</evidence>
<dbReference type="Proteomes" id="UP000309038">
    <property type="component" value="Unassembled WGS sequence"/>
</dbReference>
<evidence type="ECO:0000259" key="4">
    <source>
        <dbReference type="Pfam" id="PF13649"/>
    </source>
</evidence>
<dbReference type="PANTHER" id="PTHR12176:SF80">
    <property type="entry name" value="EEF1A LYSINE METHYLTRANSFERASE 4"/>
    <property type="match status" value="1"/>
</dbReference>
<dbReference type="SUPFAM" id="SSF53335">
    <property type="entry name" value="S-adenosyl-L-methionine-dependent methyltransferases"/>
    <property type="match status" value="1"/>
</dbReference>
<organism evidence="5 6">
    <name type="scientific">Hermanssonia centrifuga</name>
    <dbReference type="NCBI Taxonomy" id="98765"/>
    <lineage>
        <taxon>Eukaryota</taxon>
        <taxon>Fungi</taxon>
        <taxon>Dikarya</taxon>
        <taxon>Basidiomycota</taxon>
        <taxon>Agaricomycotina</taxon>
        <taxon>Agaricomycetes</taxon>
        <taxon>Polyporales</taxon>
        <taxon>Meruliaceae</taxon>
        <taxon>Hermanssonia</taxon>
    </lineage>
</organism>
<dbReference type="AlphaFoldDB" id="A0A4S4KD46"/>
<dbReference type="InterPro" id="IPR029063">
    <property type="entry name" value="SAM-dependent_MTases_sf"/>
</dbReference>
<evidence type="ECO:0000256" key="3">
    <source>
        <dbReference type="ARBA" id="ARBA00022679"/>
    </source>
</evidence>